<dbReference type="Pfam" id="PF03372">
    <property type="entry name" value="Exo_endo_phos"/>
    <property type="match status" value="1"/>
</dbReference>
<dbReference type="InterPro" id="IPR038772">
    <property type="entry name" value="Sph/SMPD2-like"/>
</dbReference>
<comment type="caution">
    <text evidence="2">The sequence shown here is derived from an EMBL/GenBank/DDBJ whole genome shotgun (WGS) entry which is preliminary data.</text>
</comment>
<dbReference type="InterPro" id="IPR005135">
    <property type="entry name" value="Endo/exonuclease/phosphatase"/>
</dbReference>
<dbReference type="OrthoDB" id="7181414at2"/>
<dbReference type="PANTHER" id="PTHR16320:SF23">
    <property type="entry name" value="SPHINGOMYELINASE C 1"/>
    <property type="match status" value="1"/>
</dbReference>
<sequence length="410" mass="46235">MSFARIARRIDPVVPASRLSSLLRQHTGERPLTSLGEVERRHSHPGRSQQRFLILNTYLMDVLWGDGEKPAVDVRDGETGTYTAENYDLVCLNEVWHREERHDLLGRWPNSAHIRHKSGGRGTNLRTMLASAGLVTISRDFEIVASHFHEYIADSGQDRLAGKGCLLTVLTVPGAASAVPSSLNLYNTHFQAGGSDRFRQVMELARFIARTRDQVRGDLGRPGRRGLNGIVLAGDFNIDRHTDAQVDVDRLYEEFREYPAYLRDAMRHDVQEDGSFGERTARKSEYQFLRDIMRALGLRDLWVWRNGSPGHTSDVHLRQIGEIICRPDPSNPGLCDDAYDAASLGTDPQSTAIDYIFVSQTTDAMSFSMDFTRPRRPRTARNPRAPDYLDIAWLSDHLGISTDILISPRP</sequence>
<gene>
    <name evidence="2" type="ORF">HME9302_00113</name>
</gene>
<evidence type="ECO:0000313" key="3">
    <source>
        <dbReference type="Proteomes" id="UP000253727"/>
    </source>
</evidence>
<evidence type="ECO:0000313" key="2">
    <source>
        <dbReference type="EMBL" id="RDC58937.1"/>
    </source>
</evidence>
<dbReference type="PANTHER" id="PTHR16320">
    <property type="entry name" value="SPHINGOMYELINASE FAMILY MEMBER"/>
    <property type="match status" value="1"/>
</dbReference>
<name>A0A369Q6J8_9SPHN</name>
<evidence type="ECO:0000259" key="1">
    <source>
        <dbReference type="Pfam" id="PF03372"/>
    </source>
</evidence>
<dbReference type="Proteomes" id="UP000253727">
    <property type="component" value="Unassembled WGS sequence"/>
</dbReference>
<proteinExistence type="predicted"/>
<dbReference type="EMBL" id="QBKA01000002">
    <property type="protein sequence ID" value="RDC58937.1"/>
    <property type="molecule type" value="Genomic_DNA"/>
</dbReference>
<protein>
    <recommendedName>
        <fullName evidence="1">Endonuclease/exonuclease/phosphatase domain-containing protein</fullName>
    </recommendedName>
</protein>
<dbReference type="RefSeq" id="WP_115365382.1">
    <property type="nucleotide sequence ID" value="NZ_QBKA01000002.1"/>
</dbReference>
<dbReference type="Gene3D" id="3.60.10.10">
    <property type="entry name" value="Endonuclease/exonuclease/phosphatase"/>
    <property type="match status" value="1"/>
</dbReference>
<dbReference type="GO" id="GO:0004767">
    <property type="term" value="F:sphingomyelin phosphodiesterase activity"/>
    <property type="evidence" value="ECO:0007669"/>
    <property type="project" value="InterPro"/>
</dbReference>
<feature type="domain" description="Endonuclease/exonuclease/phosphatase" evidence="1">
    <location>
        <begin position="85"/>
        <end position="397"/>
    </location>
</feature>
<organism evidence="2 3">
    <name type="scientific">Alteripontixanthobacter maritimus</name>
    <dbReference type="NCBI Taxonomy" id="2161824"/>
    <lineage>
        <taxon>Bacteria</taxon>
        <taxon>Pseudomonadati</taxon>
        <taxon>Pseudomonadota</taxon>
        <taxon>Alphaproteobacteria</taxon>
        <taxon>Sphingomonadales</taxon>
        <taxon>Erythrobacteraceae</taxon>
        <taxon>Alteripontixanthobacter</taxon>
    </lineage>
</organism>
<accession>A0A369Q6J8</accession>
<keyword evidence="3" id="KW-1185">Reference proteome</keyword>
<dbReference type="InterPro" id="IPR036691">
    <property type="entry name" value="Endo/exonu/phosph_ase_sf"/>
</dbReference>
<reference evidence="2 3" key="1">
    <citation type="submission" date="2018-04" db="EMBL/GenBank/DDBJ databases">
        <title>Altererythrobacter sp. HME9302 genome sequencing and assembly.</title>
        <authorList>
            <person name="Kang H."/>
            <person name="Kim H."/>
            <person name="Joh K."/>
        </authorList>
    </citation>
    <scope>NUCLEOTIDE SEQUENCE [LARGE SCALE GENOMIC DNA]</scope>
    <source>
        <strain evidence="2 3">HME9302</strain>
    </source>
</reference>
<dbReference type="SUPFAM" id="SSF56219">
    <property type="entry name" value="DNase I-like"/>
    <property type="match status" value="1"/>
</dbReference>
<dbReference type="AlphaFoldDB" id="A0A369Q6J8"/>